<proteinExistence type="predicted"/>
<dbReference type="GO" id="GO:0016787">
    <property type="term" value="F:hydrolase activity"/>
    <property type="evidence" value="ECO:0007669"/>
    <property type="project" value="InterPro"/>
</dbReference>
<evidence type="ECO:0000256" key="1">
    <source>
        <dbReference type="SAM" id="SignalP"/>
    </source>
</evidence>
<dbReference type="Pfam" id="PF06439">
    <property type="entry name" value="3keto-disac_hyd"/>
    <property type="match status" value="1"/>
</dbReference>
<dbReference type="InterPro" id="IPR010496">
    <property type="entry name" value="AL/BT2_dom"/>
</dbReference>
<dbReference type="RefSeq" id="WP_037497960.1">
    <property type="nucleotide sequence ID" value="NZ_JJMU01000026.1"/>
</dbReference>
<reference evidence="4" key="1">
    <citation type="submission" date="2014-04" db="EMBL/GenBank/DDBJ databases">
        <title>Whole-Genome optical mapping and complete genome sequence of Sphingobacterium deserti sp. nov., a new spaces isolated from desert in the west of China.</title>
        <authorList>
            <person name="Teng C."/>
            <person name="Zhou Z."/>
            <person name="Li X."/>
            <person name="Chen M."/>
            <person name="Lin M."/>
            <person name="Wang L."/>
            <person name="Su S."/>
            <person name="Zhang C."/>
            <person name="Zhang W."/>
        </authorList>
    </citation>
    <scope>NUCLEOTIDE SEQUENCE [LARGE SCALE GENOMIC DNA]</scope>
    <source>
        <strain evidence="4">ACCC05744</strain>
    </source>
</reference>
<evidence type="ECO:0000259" key="2">
    <source>
        <dbReference type="Pfam" id="PF06439"/>
    </source>
</evidence>
<protein>
    <recommendedName>
        <fullName evidence="2">3-keto-alpha-glucoside-1,2-lyase/3-keto-2-hydroxy-glucal hydratase domain-containing protein</fullName>
    </recommendedName>
</protein>
<keyword evidence="4" id="KW-1185">Reference proteome</keyword>
<gene>
    <name evidence="3" type="ORF">DI53_1870</name>
</gene>
<feature type="domain" description="3-keto-alpha-glucoside-1,2-lyase/3-keto-2-hydroxy-glucal hydratase" evidence="2">
    <location>
        <begin position="36"/>
        <end position="239"/>
    </location>
</feature>
<accession>A0A0B8T4C6</accession>
<keyword evidence="1" id="KW-0732">Signal</keyword>
<comment type="caution">
    <text evidence="3">The sequence shown here is derived from an EMBL/GenBank/DDBJ whole genome shotgun (WGS) entry which is preliminary data.</text>
</comment>
<dbReference type="OrthoDB" id="9806233at2"/>
<dbReference type="Proteomes" id="UP000031802">
    <property type="component" value="Unassembled WGS sequence"/>
</dbReference>
<dbReference type="EMBL" id="JJMU01000026">
    <property type="protein sequence ID" value="KGE14443.1"/>
    <property type="molecule type" value="Genomic_DNA"/>
</dbReference>
<organism evidence="3 4">
    <name type="scientific">Sphingobacterium deserti</name>
    <dbReference type="NCBI Taxonomy" id="1229276"/>
    <lineage>
        <taxon>Bacteria</taxon>
        <taxon>Pseudomonadati</taxon>
        <taxon>Bacteroidota</taxon>
        <taxon>Sphingobacteriia</taxon>
        <taxon>Sphingobacteriales</taxon>
        <taxon>Sphingobacteriaceae</taxon>
        <taxon>Sphingobacterium</taxon>
    </lineage>
</organism>
<name>A0A0B8T4C6_9SPHI</name>
<dbReference type="PROSITE" id="PS51257">
    <property type="entry name" value="PROKAR_LIPOPROTEIN"/>
    <property type="match status" value="1"/>
</dbReference>
<dbReference type="PATRIC" id="fig|1229276.3.peg.1924"/>
<sequence length="241" mass="27180">MKEILSSMLCISLFFMACTPSQNQQNQLTSDEQEAGWSLLFDGKSLNGWHLYNKGDIDSKWTANNGELVCDPHKKEGIFGDLVTDSVYEDFDLELEWKVTKGGNSGVFINVNEDSIYAATFATGLEMQLLDNSNAEARHQTDSTHWAGCLYAVDCIGQNSSPEAYGNWNSSRIVQKNGKVSFWLNNKLTFERETRNDEFKQMVKTSGMKAYPAFATYPSGRIALQNHTDSVAFRNIKIRRL</sequence>
<evidence type="ECO:0000313" key="3">
    <source>
        <dbReference type="EMBL" id="KGE14443.1"/>
    </source>
</evidence>
<feature type="chain" id="PRO_5002124443" description="3-keto-alpha-glucoside-1,2-lyase/3-keto-2-hydroxy-glucal hydratase domain-containing protein" evidence="1">
    <location>
        <begin position="18"/>
        <end position="241"/>
    </location>
</feature>
<dbReference type="eggNOG" id="COG2133">
    <property type="taxonomic scope" value="Bacteria"/>
</dbReference>
<dbReference type="STRING" id="1229276.DI53_1870"/>
<dbReference type="Gene3D" id="2.60.120.560">
    <property type="entry name" value="Exo-inulinase, domain 1"/>
    <property type="match status" value="1"/>
</dbReference>
<feature type="signal peptide" evidence="1">
    <location>
        <begin position="1"/>
        <end position="17"/>
    </location>
</feature>
<reference evidence="3 4" key="2">
    <citation type="journal article" date="2015" name="PLoS ONE">
        <title>Whole-Genome Optical Mapping and Finished Genome Sequence of Sphingobacterium deserti sp. nov., a New Species Isolated from the Western Desert of China.</title>
        <authorList>
            <person name="Teng C."/>
            <person name="Zhou Z."/>
            <person name="Molnar I."/>
            <person name="Li X."/>
            <person name="Tang R."/>
            <person name="Chen M."/>
            <person name="Wang L."/>
            <person name="Su S."/>
            <person name="Zhang W."/>
            <person name="Lin M."/>
        </authorList>
    </citation>
    <scope>NUCLEOTIDE SEQUENCE [LARGE SCALE GENOMIC DNA]</scope>
    <source>
        <strain evidence="4">ACCC05744</strain>
    </source>
</reference>
<dbReference type="AlphaFoldDB" id="A0A0B8T4C6"/>
<evidence type="ECO:0000313" key="4">
    <source>
        <dbReference type="Proteomes" id="UP000031802"/>
    </source>
</evidence>